<feature type="transmembrane region" description="Helical" evidence="1">
    <location>
        <begin position="62"/>
        <end position="82"/>
    </location>
</feature>
<feature type="transmembrane region" description="Helical" evidence="1">
    <location>
        <begin position="88"/>
        <end position="106"/>
    </location>
</feature>
<keyword evidence="1" id="KW-0472">Membrane</keyword>
<dbReference type="Proteomes" id="UP001210925">
    <property type="component" value="Unassembled WGS sequence"/>
</dbReference>
<reference evidence="2" key="1">
    <citation type="submission" date="2020-05" db="EMBL/GenBank/DDBJ databases">
        <title>Phylogenomic resolution of chytrid fungi.</title>
        <authorList>
            <person name="Stajich J.E."/>
            <person name="Amses K."/>
            <person name="Simmons R."/>
            <person name="Seto K."/>
            <person name="Myers J."/>
            <person name="Bonds A."/>
            <person name="Quandt C.A."/>
            <person name="Barry K."/>
            <person name="Liu P."/>
            <person name="Grigoriev I."/>
            <person name="Longcore J.E."/>
            <person name="James T.Y."/>
        </authorList>
    </citation>
    <scope>NUCLEOTIDE SEQUENCE</scope>
    <source>
        <strain evidence="2">PLAUS21</strain>
    </source>
</reference>
<sequence length="207" mass="23495">MTANSKQKVGLALLSCTESNLSYYNKYLDAYEPYISKNDFDHIQKELNIVLQFGPKKYIMNLLLGCIIGCFTLFVVIGFLVAKTGSNIVFAFIPLILAIACGIWLASYRTNSFKSLETNLLKASTSLSEAFESKNILVEYSKDSRGIMNTADDKYVKVARRYEYNVFIYYLQDSADQVVLDIGDFAAQTRARKYEQAPFSNYFASWV</sequence>
<evidence type="ECO:0000313" key="2">
    <source>
        <dbReference type="EMBL" id="KAJ3257548.1"/>
    </source>
</evidence>
<keyword evidence="3" id="KW-1185">Reference proteome</keyword>
<dbReference type="AlphaFoldDB" id="A0AAD5Y5T6"/>
<accession>A0AAD5Y5T6</accession>
<organism evidence="2 3">
    <name type="scientific">Boothiomyces macroporosus</name>
    <dbReference type="NCBI Taxonomy" id="261099"/>
    <lineage>
        <taxon>Eukaryota</taxon>
        <taxon>Fungi</taxon>
        <taxon>Fungi incertae sedis</taxon>
        <taxon>Chytridiomycota</taxon>
        <taxon>Chytridiomycota incertae sedis</taxon>
        <taxon>Chytridiomycetes</taxon>
        <taxon>Rhizophydiales</taxon>
        <taxon>Terramycetaceae</taxon>
        <taxon>Boothiomyces</taxon>
    </lineage>
</organism>
<evidence type="ECO:0000256" key="1">
    <source>
        <dbReference type="SAM" id="Phobius"/>
    </source>
</evidence>
<name>A0AAD5Y5T6_9FUNG</name>
<keyword evidence="1" id="KW-1133">Transmembrane helix</keyword>
<gene>
    <name evidence="2" type="ORF">HK103_004457</name>
</gene>
<dbReference type="EMBL" id="JADGKB010000037">
    <property type="protein sequence ID" value="KAJ3257548.1"/>
    <property type="molecule type" value="Genomic_DNA"/>
</dbReference>
<comment type="caution">
    <text evidence="2">The sequence shown here is derived from an EMBL/GenBank/DDBJ whole genome shotgun (WGS) entry which is preliminary data.</text>
</comment>
<keyword evidence="1" id="KW-0812">Transmembrane</keyword>
<evidence type="ECO:0000313" key="3">
    <source>
        <dbReference type="Proteomes" id="UP001210925"/>
    </source>
</evidence>
<proteinExistence type="predicted"/>
<protein>
    <submittedName>
        <fullName evidence="2">Uncharacterized protein</fullName>
    </submittedName>
</protein>